<name>A0A8X8XBY4_SALSN</name>
<dbReference type="PANTHER" id="PTHR15140:SF33">
    <property type="entry name" value="LATE BLIGHT RESISTANCE PROTEIN HOMOLOG R1A-3 ISOFORM X1"/>
    <property type="match status" value="1"/>
</dbReference>
<evidence type="ECO:0000313" key="10">
    <source>
        <dbReference type="EMBL" id="KAG6410588.1"/>
    </source>
</evidence>
<dbReference type="GO" id="GO:0043531">
    <property type="term" value="F:ADP binding"/>
    <property type="evidence" value="ECO:0007669"/>
    <property type="project" value="InterPro"/>
</dbReference>
<dbReference type="InterPro" id="IPR002182">
    <property type="entry name" value="NB-ARC"/>
</dbReference>
<dbReference type="SUPFAM" id="SSF52540">
    <property type="entry name" value="P-loop containing nucleoside triphosphate hydrolases"/>
    <property type="match status" value="1"/>
</dbReference>
<evidence type="ECO:0000256" key="3">
    <source>
        <dbReference type="ARBA" id="ARBA00022737"/>
    </source>
</evidence>
<dbReference type="Proteomes" id="UP000298416">
    <property type="component" value="Unassembled WGS sequence"/>
</dbReference>
<organism evidence="10">
    <name type="scientific">Salvia splendens</name>
    <name type="common">Scarlet sage</name>
    <dbReference type="NCBI Taxonomy" id="180675"/>
    <lineage>
        <taxon>Eukaryota</taxon>
        <taxon>Viridiplantae</taxon>
        <taxon>Streptophyta</taxon>
        <taxon>Embryophyta</taxon>
        <taxon>Tracheophyta</taxon>
        <taxon>Spermatophyta</taxon>
        <taxon>Magnoliopsida</taxon>
        <taxon>eudicotyledons</taxon>
        <taxon>Gunneridae</taxon>
        <taxon>Pentapetalae</taxon>
        <taxon>asterids</taxon>
        <taxon>lamiids</taxon>
        <taxon>Lamiales</taxon>
        <taxon>Lamiaceae</taxon>
        <taxon>Nepetoideae</taxon>
        <taxon>Mentheae</taxon>
        <taxon>Salviinae</taxon>
        <taxon>Salvia</taxon>
        <taxon>Salvia subgen. Calosphace</taxon>
        <taxon>core Calosphace</taxon>
    </lineage>
</organism>
<keyword evidence="3" id="KW-0677">Repeat</keyword>
<keyword evidence="4" id="KW-0547">Nucleotide-binding</keyword>
<dbReference type="FunFam" id="3.40.50.300:FF:001091">
    <property type="entry name" value="Probable disease resistance protein At1g61300"/>
    <property type="match status" value="1"/>
</dbReference>
<dbReference type="InterPro" id="IPR058922">
    <property type="entry name" value="WHD_DRP"/>
</dbReference>
<dbReference type="AlphaFoldDB" id="A0A8X8XBY4"/>
<evidence type="ECO:0000256" key="4">
    <source>
        <dbReference type="ARBA" id="ARBA00022741"/>
    </source>
</evidence>
<comment type="similarity">
    <text evidence="1">Belongs to the disease resistance NB-LRR family.</text>
</comment>
<protein>
    <recommendedName>
        <fullName evidence="12">Disease resistance protein RPM1</fullName>
    </recommendedName>
</protein>
<dbReference type="GO" id="GO:0005524">
    <property type="term" value="F:ATP binding"/>
    <property type="evidence" value="ECO:0007669"/>
    <property type="project" value="UniProtKB-KW"/>
</dbReference>
<keyword evidence="11" id="KW-1185">Reference proteome</keyword>
<evidence type="ECO:0000259" key="8">
    <source>
        <dbReference type="Pfam" id="PF23559"/>
    </source>
</evidence>
<dbReference type="InterPro" id="IPR036388">
    <property type="entry name" value="WH-like_DNA-bd_sf"/>
</dbReference>
<evidence type="ECO:0000259" key="7">
    <source>
        <dbReference type="Pfam" id="PF00931"/>
    </source>
</evidence>
<accession>A0A8X8XBY4</accession>
<dbReference type="InterPro" id="IPR032675">
    <property type="entry name" value="LRR_dom_sf"/>
</dbReference>
<dbReference type="EMBL" id="PNBA02000010">
    <property type="protein sequence ID" value="KAG6410588.1"/>
    <property type="molecule type" value="Genomic_DNA"/>
</dbReference>
<comment type="caution">
    <text evidence="10">The sequence shown here is derived from an EMBL/GenBank/DDBJ whole genome shotgun (WGS) entry which is preliminary data.</text>
</comment>
<dbReference type="PANTHER" id="PTHR15140">
    <property type="entry name" value="TUBULIN-SPECIFIC CHAPERONE E"/>
    <property type="match status" value="1"/>
</dbReference>
<dbReference type="SUPFAM" id="SSF52058">
    <property type="entry name" value="L domain-like"/>
    <property type="match status" value="2"/>
</dbReference>
<dbReference type="Gene3D" id="1.10.8.430">
    <property type="entry name" value="Helical domain of apoptotic protease-activating factors"/>
    <property type="match status" value="1"/>
</dbReference>
<feature type="domain" description="Disease resistance R13L4/SHOC-2-like LRR" evidence="9">
    <location>
        <begin position="658"/>
        <end position="908"/>
    </location>
</feature>
<proteinExistence type="inferred from homology"/>
<evidence type="ECO:0000256" key="1">
    <source>
        <dbReference type="ARBA" id="ARBA00008894"/>
    </source>
</evidence>
<evidence type="ECO:0000256" key="5">
    <source>
        <dbReference type="ARBA" id="ARBA00022821"/>
    </source>
</evidence>
<evidence type="ECO:0000259" key="9">
    <source>
        <dbReference type="Pfam" id="PF23598"/>
    </source>
</evidence>
<evidence type="ECO:0000256" key="6">
    <source>
        <dbReference type="ARBA" id="ARBA00022840"/>
    </source>
</evidence>
<dbReference type="Gene3D" id="1.10.10.10">
    <property type="entry name" value="Winged helix-like DNA-binding domain superfamily/Winged helix DNA-binding domain"/>
    <property type="match status" value="1"/>
</dbReference>
<sequence length="967" mass="111767">MAQLRHLKMERIILNDPPNAQMDDQSFVVLENLQTLSTVLNFRCTEQIIQRIPNLKKLRVTYGYRTDGFGTHYLCSLVHLDRLESLGIRGHEKLSGNIDFPGSLRKLTLENCFIPWDDMSMIGVLPNLEVLKLRTNAAKGQEWHPVEGEFCRLTFLLVHGCELEIWEAEHTHFPVLQHLYLRRLKLKEIPMAFAEILTLRIIDLKYCSSSLEISAEKISEERESLGYDDFQLRLNPSEISWSQENVVGFEDEANTLIKYLNEESEKLEVISITGMPGFGKTTLAWKIYQDPRIQYKYSTLIWVNVSQEFSMKKVFLTILERFTELDMSVLTEGELAQKVQFYLEKQNFLMFMDDVWTAEIWKTIENSLPKSNRMGKVVITSRDEKVARQANHLREPHKLRVQDSKESWELLQLKVFGKLDECPPELEEIGSIIAKQCEGIPLAIIVIAGILVEKYPKASDMKIQWENISASLSMYFKYDSIVENIIALSYDQLPRYLRDCFLYLGMFPENAEIPTWKLIRLWVAEGFIPKNTEKTLEELAEDNLKDLIKRNLVIVDKTAANGDVKTCRVHDMIREFCKNEAAVTKHNLFQEVEKSSEGVFYPSVSEIRNYRRLCIHSNVVDFLRKRPKGPWVVSFLCFSKETITLPPEYTSSIPDSFNLLRVLDVNPIKFTKFPFKLTQLTQLRYISLCGDNFTALPNAVFELGNLQTIRVDTVSRTLEIEADIWNMMQLRHLKTKAAIVIDKEVKGEAGKNLQTLSLLSAQCCTEDVFDRALNLNDLGIRGQLSIVLDTNLKQLTCLQKLRLVHDVYPEMNYLKPLPRLPRADRFPPNLKFLKLSSTFLDWKHMSTLGELRYLEVLKLKENAFVGKLWDVVGGGFPSLQFLHIQRTDLEFWTASGEPLPKLKCLVLKKCKELEEIPYVLVKSLEVMEIDRVSESVVSIARKMELEKQGQLRAKSDRFKLIINPIAE</sequence>
<gene>
    <name evidence="10" type="ORF">SASPL_128650</name>
</gene>
<keyword evidence="6" id="KW-0067">ATP-binding</keyword>
<dbReference type="InterPro" id="IPR027417">
    <property type="entry name" value="P-loop_NTPase"/>
</dbReference>
<keyword evidence="2" id="KW-0433">Leucine-rich repeat</keyword>
<dbReference type="InterPro" id="IPR055414">
    <property type="entry name" value="LRR_R13L4/SHOC2-like"/>
</dbReference>
<evidence type="ECO:0008006" key="12">
    <source>
        <dbReference type="Google" id="ProtNLM"/>
    </source>
</evidence>
<reference evidence="10" key="1">
    <citation type="submission" date="2018-01" db="EMBL/GenBank/DDBJ databases">
        <authorList>
            <person name="Mao J.F."/>
        </authorList>
    </citation>
    <scope>NUCLEOTIDE SEQUENCE</scope>
    <source>
        <strain evidence="10">Huo1</strain>
        <tissue evidence="10">Leaf</tissue>
    </source>
</reference>
<dbReference type="Gene3D" id="3.80.10.10">
    <property type="entry name" value="Ribonuclease Inhibitor"/>
    <property type="match status" value="2"/>
</dbReference>
<dbReference type="Pfam" id="PF23598">
    <property type="entry name" value="LRR_14"/>
    <property type="match status" value="1"/>
</dbReference>
<dbReference type="PRINTS" id="PR00364">
    <property type="entry name" value="DISEASERSIST"/>
</dbReference>
<dbReference type="Pfam" id="PF23559">
    <property type="entry name" value="WHD_DRP"/>
    <property type="match status" value="1"/>
</dbReference>
<feature type="domain" description="NB-ARC" evidence="7">
    <location>
        <begin position="250"/>
        <end position="418"/>
    </location>
</feature>
<keyword evidence="5" id="KW-0611">Plant defense</keyword>
<evidence type="ECO:0000256" key="2">
    <source>
        <dbReference type="ARBA" id="ARBA00022614"/>
    </source>
</evidence>
<feature type="domain" description="Disease resistance protein winged helix" evidence="8">
    <location>
        <begin position="506"/>
        <end position="576"/>
    </location>
</feature>
<dbReference type="Pfam" id="PF00931">
    <property type="entry name" value="NB-ARC"/>
    <property type="match status" value="1"/>
</dbReference>
<dbReference type="GO" id="GO:0051607">
    <property type="term" value="P:defense response to virus"/>
    <property type="evidence" value="ECO:0007669"/>
    <property type="project" value="UniProtKB-ARBA"/>
</dbReference>
<dbReference type="FunFam" id="1.10.10.10:FF:000322">
    <property type="entry name" value="Probable disease resistance protein At1g63360"/>
    <property type="match status" value="1"/>
</dbReference>
<dbReference type="Gene3D" id="3.40.50.300">
    <property type="entry name" value="P-loop containing nucleotide triphosphate hydrolases"/>
    <property type="match status" value="1"/>
</dbReference>
<dbReference type="InterPro" id="IPR042197">
    <property type="entry name" value="Apaf_helical"/>
</dbReference>
<evidence type="ECO:0000313" key="11">
    <source>
        <dbReference type="Proteomes" id="UP000298416"/>
    </source>
</evidence>
<reference evidence="10" key="2">
    <citation type="submission" date="2020-08" db="EMBL/GenBank/DDBJ databases">
        <title>Plant Genome Project.</title>
        <authorList>
            <person name="Zhang R.-G."/>
        </authorList>
    </citation>
    <scope>NUCLEOTIDE SEQUENCE</scope>
    <source>
        <strain evidence="10">Huo1</strain>
        <tissue evidence="10">Leaf</tissue>
    </source>
</reference>